<feature type="compositionally biased region" description="Low complexity" evidence="1">
    <location>
        <begin position="450"/>
        <end position="474"/>
    </location>
</feature>
<feature type="compositionally biased region" description="Low complexity" evidence="1">
    <location>
        <begin position="547"/>
        <end position="558"/>
    </location>
</feature>
<feature type="compositionally biased region" description="Low complexity" evidence="1">
    <location>
        <begin position="678"/>
        <end position="691"/>
    </location>
</feature>
<feature type="compositionally biased region" description="Low complexity" evidence="1">
    <location>
        <begin position="155"/>
        <end position="177"/>
    </location>
</feature>
<feature type="compositionally biased region" description="Basic and acidic residues" evidence="1">
    <location>
        <begin position="924"/>
        <end position="937"/>
    </location>
</feature>
<accession>A0ABQ7JNA5</accession>
<feature type="compositionally biased region" description="Low complexity" evidence="1">
    <location>
        <begin position="780"/>
        <end position="789"/>
    </location>
</feature>
<feature type="compositionally biased region" description="Low complexity" evidence="1">
    <location>
        <begin position="807"/>
        <end position="823"/>
    </location>
</feature>
<dbReference type="Gene3D" id="4.10.280.10">
    <property type="entry name" value="Helix-loop-helix DNA-binding domain"/>
    <property type="match status" value="1"/>
</dbReference>
<feature type="compositionally biased region" description="Low complexity" evidence="1">
    <location>
        <begin position="914"/>
        <end position="923"/>
    </location>
</feature>
<feature type="compositionally biased region" description="Polar residues" evidence="1">
    <location>
        <begin position="951"/>
        <end position="960"/>
    </location>
</feature>
<feature type="compositionally biased region" description="Pro residues" evidence="1">
    <location>
        <begin position="692"/>
        <end position="711"/>
    </location>
</feature>
<feature type="domain" description="BHLH" evidence="2">
    <location>
        <begin position="230"/>
        <end position="285"/>
    </location>
</feature>
<dbReference type="InterPro" id="IPR011598">
    <property type="entry name" value="bHLH_dom"/>
</dbReference>
<dbReference type="SMART" id="SM00353">
    <property type="entry name" value="HLH"/>
    <property type="match status" value="1"/>
</dbReference>
<feature type="compositionally biased region" description="Polar residues" evidence="1">
    <location>
        <begin position="598"/>
        <end position="615"/>
    </location>
</feature>
<comment type="caution">
    <text evidence="3">The sequence shown here is derived from an EMBL/GenBank/DDBJ whole genome shotgun (WGS) entry which is preliminary data.</text>
</comment>
<feature type="region of interest" description="Disordered" evidence="1">
    <location>
        <begin position="316"/>
        <end position="960"/>
    </location>
</feature>
<sequence>MANQSMMVPPNNAPWPGLQAPSHSQPPTSPPTYTHSHSHHAHSPSYPPPSPYYHHPPPPHHPHHGPPPPPHHYPYHPYGTPYPPPYPAHSSSHPAYHHPLPHPSGHHPVPPSTSHDPSAPSSASTTAATAASGAEFISLSSGSAKAIKAKPFTTSSNSSINSSSKAKTGKASSESSENSIGATAVPKTFRFEGSISSETFKTTKSFDLAGVNILNRKPLDARTALDKLQRRRETHNRVERKRRDCINQLIDDLTKLLPPKHLEEASSKCHRVNVLRGAVAHIKFLSDSNTGLAKTLDTAKSEGFKVPEVIEVVPSTTASTDKVSAEAADQGISMDVDMEDDAEANSVKQEDVDDDMKEVSSNNTPSRTSSPAVSSSSKQSASSASPRLTPSKALGHPQLIVTNAPRSPKTERPSSIEALVPPPISISAATSDSYNLKSHPTVVSSISECSTPASPAFPASPKSNSSTASSSPSTRQGSFQAKDNSKQQLQQQLSPFMQTISLSTSPSLPPISSLASLKIQSPAARVEGASLGERHFEERPSSPTHRAAAPPSSANKAAATHHRSGPTLPPLKIPAPQHLHPSYKQGAPHHSTHDSRASNRSGPTLSPHQHATSPHPQRASEGEQHPQQPPVSPFMLSPLMSRSPSMGPLSASSAGTSPYPHWGHEGPESAGPPPPPHHQGQYLPPHGYPHGYPYPYPYHPSYSYPPPPHGHPPPHHPPPHHHHPHHHHAPPSPHSPQQRHTSPYPAATAAPRPEPIFIQEEPWNVQRKRSTSATSGKAQSGKQSSANNAKKAKEGSAIREEEEAGPVSPTSSVASTASSYPSSNNQRKRPSSSSHHHKGTNGTGEGVAEETTIKRVRQHDDSSSSRLESSQNGQDHRQSNNNSGNGEDRQQRDSGIVVVVVKADEDHHHHTHSAHSLSPTTSSNHEEMAVDQGGERHQNHHHNHHRDAAQALTSLSQNAA</sequence>
<feature type="compositionally biased region" description="Pro residues" evidence="1">
    <location>
        <begin position="45"/>
        <end position="56"/>
    </location>
</feature>
<dbReference type="Pfam" id="PF00010">
    <property type="entry name" value="HLH"/>
    <property type="match status" value="1"/>
</dbReference>
<feature type="compositionally biased region" description="Low complexity" evidence="1">
    <location>
        <begin position="633"/>
        <end position="650"/>
    </location>
</feature>
<feature type="compositionally biased region" description="Basic residues" evidence="1">
    <location>
        <begin position="826"/>
        <end position="839"/>
    </location>
</feature>
<feature type="region of interest" description="Disordered" evidence="1">
    <location>
        <begin position="1"/>
        <end position="127"/>
    </location>
</feature>
<dbReference type="PROSITE" id="PS50888">
    <property type="entry name" value="BHLH"/>
    <property type="match status" value="1"/>
</dbReference>
<feature type="compositionally biased region" description="Polar residues" evidence="1">
    <location>
        <begin position="427"/>
        <end position="449"/>
    </location>
</feature>
<evidence type="ECO:0000256" key="1">
    <source>
        <dbReference type="SAM" id="MobiDB-lite"/>
    </source>
</evidence>
<keyword evidence="4" id="KW-1185">Reference proteome</keyword>
<feature type="compositionally biased region" description="Low complexity" evidence="1">
    <location>
        <begin position="20"/>
        <end position="35"/>
    </location>
</feature>
<gene>
    <name evidence="3" type="ORF">BGZ96_001046</name>
</gene>
<feature type="region of interest" description="Disordered" evidence="1">
    <location>
        <begin position="152"/>
        <end position="180"/>
    </location>
</feature>
<feature type="compositionally biased region" description="Low complexity" evidence="1">
    <location>
        <begin position="487"/>
        <end position="517"/>
    </location>
</feature>
<feature type="compositionally biased region" description="Basic residues" evidence="1">
    <location>
        <begin position="712"/>
        <end position="729"/>
    </location>
</feature>
<reference evidence="3 4" key="1">
    <citation type="journal article" date="2020" name="Fungal Divers.">
        <title>Resolving the Mortierellaceae phylogeny through synthesis of multi-gene phylogenetics and phylogenomics.</title>
        <authorList>
            <person name="Vandepol N."/>
            <person name="Liber J."/>
            <person name="Desiro A."/>
            <person name="Na H."/>
            <person name="Kennedy M."/>
            <person name="Barry K."/>
            <person name="Grigoriev I.V."/>
            <person name="Miller A.N."/>
            <person name="O'Donnell K."/>
            <person name="Stajich J.E."/>
            <person name="Bonito G."/>
        </authorList>
    </citation>
    <scope>NUCLEOTIDE SEQUENCE [LARGE SCALE GENOMIC DNA]</scope>
    <source>
        <strain evidence="3 4">AD045</strain>
    </source>
</reference>
<name>A0ABQ7JNA5_9FUNG</name>
<evidence type="ECO:0000259" key="2">
    <source>
        <dbReference type="PROSITE" id="PS50888"/>
    </source>
</evidence>
<evidence type="ECO:0000313" key="3">
    <source>
        <dbReference type="EMBL" id="KAG0281740.1"/>
    </source>
</evidence>
<dbReference type="Proteomes" id="UP001194696">
    <property type="component" value="Unassembled WGS sequence"/>
</dbReference>
<dbReference type="InterPro" id="IPR036638">
    <property type="entry name" value="HLH_DNA-bd_sf"/>
</dbReference>
<evidence type="ECO:0000313" key="4">
    <source>
        <dbReference type="Proteomes" id="UP001194696"/>
    </source>
</evidence>
<feature type="compositionally biased region" description="Low complexity" evidence="1">
    <location>
        <begin position="112"/>
        <end position="127"/>
    </location>
</feature>
<dbReference type="EMBL" id="JAAAIM010001161">
    <property type="protein sequence ID" value="KAG0281740.1"/>
    <property type="molecule type" value="Genomic_DNA"/>
</dbReference>
<organism evidence="3 4">
    <name type="scientific">Linnemannia gamsii</name>
    <dbReference type="NCBI Taxonomy" id="64522"/>
    <lineage>
        <taxon>Eukaryota</taxon>
        <taxon>Fungi</taxon>
        <taxon>Fungi incertae sedis</taxon>
        <taxon>Mucoromycota</taxon>
        <taxon>Mortierellomycotina</taxon>
        <taxon>Mortierellomycetes</taxon>
        <taxon>Mortierellales</taxon>
        <taxon>Mortierellaceae</taxon>
        <taxon>Linnemannia</taxon>
    </lineage>
</organism>
<dbReference type="SUPFAM" id="SSF47459">
    <property type="entry name" value="HLH, helix-loop-helix DNA-binding domain"/>
    <property type="match status" value="1"/>
</dbReference>
<protein>
    <recommendedName>
        <fullName evidence="2">BHLH domain-containing protein</fullName>
    </recommendedName>
</protein>
<feature type="compositionally biased region" description="Low complexity" evidence="1">
    <location>
        <begin position="360"/>
        <end position="386"/>
    </location>
</feature>
<proteinExistence type="predicted"/>